<feature type="transmembrane region" description="Helical" evidence="1">
    <location>
        <begin position="107"/>
        <end position="132"/>
    </location>
</feature>
<evidence type="ECO:0000256" key="1">
    <source>
        <dbReference type="SAM" id="Phobius"/>
    </source>
</evidence>
<dbReference type="AlphaFoldDB" id="A0A1I0QFE3"/>
<feature type="transmembrane region" description="Helical" evidence="1">
    <location>
        <begin position="18"/>
        <end position="36"/>
    </location>
</feature>
<keyword evidence="1" id="KW-1133">Transmembrane helix</keyword>
<dbReference type="InterPro" id="IPR040493">
    <property type="entry name" value="DUF5518"/>
</dbReference>
<dbReference type="RefSeq" id="WP_089669846.1">
    <property type="nucleotide sequence ID" value="NZ_FOJA01000001.1"/>
</dbReference>
<dbReference type="EMBL" id="FOJA01000001">
    <property type="protein sequence ID" value="SEW25818.1"/>
    <property type="molecule type" value="Genomic_DNA"/>
</dbReference>
<keyword evidence="1" id="KW-0472">Membrane</keyword>
<accession>A0A1I0QFE3</accession>
<keyword evidence="3" id="KW-1185">Reference proteome</keyword>
<reference evidence="2 3" key="1">
    <citation type="submission" date="2016-10" db="EMBL/GenBank/DDBJ databases">
        <authorList>
            <person name="de Groot N.N."/>
        </authorList>
    </citation>
    <scope>NUCLEOTIDE SEQUENCE [LARGE SCALE GENOMIC DNA]</scope>
    <source>
        <strain evidence="2 3">CGMCC 1.5337</strain>
    </source>
</reference>
<evidence type="ECO:0008006" key="4">
    <source>
        <dbReference type="Google" id="ProtNLM"/>
    </source>
</evidence>
<evidence type="ECO:0000313" key="3">
    <source>
        <dbReference type="Proteomes" id="UP000198518"/>
    </source>
</evidence>
<sequence length="150" mass="14801">MVRRSPDDGRLSETWRDALLGGVASMPVTAALYWLSGGGREFPLNAVAVAGLVAGYLAAGRAADTDAVGLRAGVVGGLPAVAWLLATILGGATALSGPAWFEVAGLAFAVGATSTVAALVLALAAVVGVLGARVGGWVAARRGRRVGHAG</sequence>
<dbReference type="Proteomes" id="UP000198518">
    <property type="component" value="Unassembled WGS sequence"/>
</dbReference>
<feature type="transmembrane region" description="Helical" evidence="1">
    <location>
        <begin position="42"/>
        <end position="59"/>
    </location>
</feature>
<name>A0A1I0QFE3_9EURY</name>
<dbReference type="Pfam" id="PF17647">
    <property type="entry name" value="DUF5518"/>
    <property type="match status" value="1"/>
</dbReference>
<proteinExistence type="predicted"/>
<feature type="transmembrane region" description="Helical" evidence="1">
    <location>
        <begin position="80"/>
        <end position="101"/>
    </location>
</feature>
<organism evidence="2 3">
    <name type="scientific">Halobacterium jilantaiense</name>
    <dbReference type="NCBI Taxonomy" id="355548"/>
    <lineage>
        <taxon>Archaea</taxon>
        <taxon>Methanobacteriati</taxon>
        <taxon>Methanobacteriota</taxon>
        <taxon>Stenosarchaea group</taxon>
        <taxon>Halobacteria</taxon>
        <taxon>Halobacteriales</taxon>
        <taxon>Halobacteriaceae</taxon>
        <taxon>Halobacterium</taxon>
    </lineage>
</organism>
<keyword evidence="1" id="KW-0812">Transmembrane</keyword>
<dbReference type="STRING" id="355548.SAMN04487945_2560"/>
<gene>
    <name evidence="2" type="ORF">SAMN04487945_2560</name>
</gene>
<protein>
    <recommendedName>
        <fullName evidence="4">DUF5518 domain-containing protein</fullName>
    </recommendedName>
</protein>
<evidence type="ECO:0000313" key="2">
    <source>
        <dbReference type="EMBL" id="SEW25818.1"/>
    </source>
</evidence>